<sequence>MNPEHTSERLHLYATIGGFKGDLSVTAHSQVRVFTISKFKGSQNGTGQRRAEAAKASIFRPGEGRRKTVYQDIAQERQTSKTSPPRATKRQHSVSEEHSNVGPLEQEKERRGSNKRMMRWSGTMCWHRSPDPGRNTSLPPVPIVCFHRELYAAEALSLLFAHICPPI</sequence>
<evidence type="ECO:0000313" key="2">
    <source>
        <dbReference type="Proteomes" id="UP001148662"/>
    </source>
</evidence>
<keyword evidence="2" id="KW-1185">Reference proteome</keyword>
<dbReference type="Proteomes" id="UP001148662">
    <property type="component" value="Unassembled WGS sequence"/>
</dbReference>
<accession>A0ACC1TAV9</accession>
<reference evidence="1" key="1">
    <citation type="submission" date="2022-07" db="EMBL/GenBank/DDBJ databases">
        <title>Genome Sequence of Phlebia brevispora.</title>
        <authorList>
            <person name="Buettner E."/>
        </authorList>
    </citation>
    <scope>NUCLEOTIDE SEQUENCE</scope>
    <source>
        <strain evidence="1">MPL23</strain>
    </source>
</reference>
<dbReference type="EMBL" id="JANHOG010000201">
    <property type="protein sequence ID" value="KAJ3556907.1"/>
    <property type="molecule type" value="Genomic_DNA"/>
</dbReference>
<name>A0ACC1TAV9_9APHY</name>
<evidence type="ECO:0000313" key="1">
    <source>
        <dbReference type="EMBL" id="KAJ3556907.1"/>
    </source>
</evidence>
<protein>
    <submittedName>
        <fullName evidence="1">Uncharacterized protein</fullName>
    </submittedName>
</protein>
<organism evidence="1 2">
    <name type="scientific">Phlebia brevispora</name>
    <dbReference type="NCBI Taxonomy" id="194682"/>
    <lineage>
        <taxon>Eukaryota</taxon>
        <taxon>Fungi</taxon>
        <taxon>Dikarya</taxon>
        <taxon>Basidiomycota</taxon>
        <taxon>Agaricomycotina</taxon>
        <taxon>Agaricomycetes</taxon>
        <taxon>Polyporales</taxon>
        <taxon>Meruliaceae</taxon>
        <taxon>Phlebia</taxon>
    </lineage>
</organism>
<proteinExistence type="predicted"/>
<gene>
    <name evidence="1" type="ORF">NM688_g1769</name>
</gene>
<comment type="caution">
    <text evidence="1">The sequence shown here is derived from an EMBL/GenBank/DDBJ whole genome shotgun (WGS) entry which is preliminary data.</text>
</comment>